<dbReference type="Proteomes" id="UP000078542">
    <property type="component" value="Unassembled WGS sequence"/>
</dbReference>
<evidence type="ECO:0000313" key="3">
    <source>
        <dbReference type="Proteomes" id="UP000078542"/>
    </source>
</evidence>
<dbReference type="AlphaFoldDB" id="A0A151INZ5"/>
<keyword evidence="1" id="KW-0812">Transmembrane</keyword>
<reference evidence="2 3" key="1">
    <citation type="submission" date="2016-03" db="EMBL/GenBank/DDBJ databases">
        <title>Cyphomyrmex costatus WGS genome.</title>
        <authorList>
            <person name="Nygaard S."/>
            <person name="Hu H."/>
            <person name="Boomsma J."/>
            <person name="Zhang G."/>
        </authorList>
    </citation>
    <scope>NUCLEOTIDE SEQUENCE [LARGE SCALE GENOMIC DNA]</scope>
    <source>
        <strain evidence="2">MS0001</strain>
        <tissue evidence="2">Whole body</tissue>
    </source>
</reference>
<sequence length="108" mass="13018">MSFEKHHLRHCLLFAFQAKTIEIATFLAVIILNEGFLPILKLMDVMRVTIDQQAEMYAHSRNEACIRRSERRRPISEKTNERNLLLEMKERLCKIYKRRRKLPFMVLE</sequence>
<evidence type="ECO:0000313" key="2">
    <source>
        <dbReference type="EMBL" id="KYN07197.1"/>
    </source>
</evidence>
<keyword evidence="1" id="KW-1133">Transmembrane helix</keyword>
<keyword evidence="1" id="KW-0472">Membrane</keyword>
<feature type="transmembrane region" description="Helical" evidence="1">
    <location>
        <begin position="12"/>
        <end position="32"/>
    </location>
</feature>
<accession>A0A151INZ5</accession>
<keyword evidence="3" id="KW-1185">Reference proteome</keyword>
<name>A0A151INZ5_9HYME</name>
<protein>
    <submittedName>
        <fullName evidence="2">Uncharacterized protein</fullName>
    </submittedName>
</protein>
<dbReference type="EMBL" id="KQ976899">
    <property type="protein sequence ID" value="KYN07197.1"/>
    <property type="molecule type" value="Genomic_DNA"/>
</dbReference>
<proteinExistence type="predicted"/>
<organism evidence="2 3">
    <name type="scientific">Cyphomyrmex costatus</name>
    <dbReference type="NCBI Taxonomy" id="456900"/>
    <lineage>
        <taxon>Eukaryota</taxon>
        <taxon>Metazoa</taxon>
        <taxon>Ecdysozoa</taxon>
        <taxon>Arthropoda</taxon>
        <taxon>Hexapoda</taxon>
        <taxon>Insecta</taxon>
        <taxon>Pterygota</taxon>
        <taxon>Neoptera</taxon>
        <taxon>Endopterygota</taxon>
        <taxon>Hymenoptera</taxon>
        <taxon>Apocrita</taxon>
        <taxon>Aculeata</taxon>
        <taxon>Formicoidea</taxon>
        <taxon>Formicidae</taxon>
        <taxon>Myrmicinae</taxon>
        <taxon>Cyphomyrmex</taxon>
    </lineage>
</organism>
<gene>
    <name evidence="2" type="ORF">ALC62_01863</name>
</gene>
<evidence type="ECO:0000256" key="1">
    <source>
        <dbReference type="SAM" id="Phobius"/>
    </source>
</evidence>